<dbReference type="KEGG" id="wma:WM2015_441"/>
<dbReference type="InterPro" id="IPR018130">
    <property type="entry name" value="Ribosomal_uS2_CS"/>
</dbReference>
<dbReference type="Gene3D" id="1.10.287.610">
    <property type="entry name" value="Helix hairpin bin"/>
    <property type="match status" value="1"/>
</dbReference>
<evidence type="ECO:0000313" key="9">
    <source>
        <dbReference type="Proteomes" id="UP000066624"/>
    </source>
</evidence>
<proteinExistence type="inferred from homology"/>
<feature type="region of interest" description="Disordered" evidence="7">
    <location>
        <begin position="254"/>
        <end position="342"/>
    </location>
</feature>
<feature type="compositionally biased region" description="Basic residues" evidence="7">
    <location>
        <begin position="320"/>
        <end position="335"/>
    </location>
</feature>
<evidence type="ECO:0000256" key="3">
    <source>
        <dbReference type="ARBA" id="ARBA00023274"/>
    </source>
</evidence>
<keyword evidence="3 5" id="KW-0687">Ribonucleoprotein</keyword>
<evidence type="ECO:0000256" key="7">
    <source>
        <dbReference type="SAM" id="MobiDB-lite"/>
    </source>
</evidence>
<evidence type="ECO:0000256" key="4">
    <source>
        <dbReference type="ARBA" id="ARBA00035256"/>
    </source>
</evidence>
<dbReference type="InterPro" id="IPR023591">
    <property type="entry name" value="Ribosomal_uS2_flav_dom_sf"/>
</dbReference>
<protein>
    <recommendedName>
        <fullName evidence="4 5">Small ribosomal subunit protein uS2</fullName>
    </recommendedName>
</protein>
<dbReference type="AlphaFoldDB" id="A0A0K0XT09"/>
<dbReference type="Gene3D" id="3.40.50.10490">
    <property type="entry name" value="Glucose-6-phosphate isomerase like protein, domain 1"/>
    <property type="match status" value="1"/>
</dbReference>
<organism evidence="8 9">
    <name type="scientific">Wenzhouxiangella marina</name>
    <dbReference type="NCBI Taxonomy" id="1579979"/>
    <lineage>
        <taxon>Bacteria</taxon>
        <taxon>Pseudomonadati</taxon>
        <taxon>Pseudomonadota</taxon>
        <taxon>Gammaproteobacteria</taxon>
        <taxon>Chromatiales</taxon>
        <taxon>Wenzhouxiangellaceae</taxon>
        <taxon>Wenzhouxiangella</taxon>
    </lineage>
</organism>
<name>A0A0K0XT09_9GAMM</name>
<dbReference type="NCBIfam" id="TIGR01011">
    <property type="entry name" value="rpsB_bact"/>
    <property type="match status" value="1"/>
</dbReference>
<dbReference type="PRINTS" id="PR00395">
    <property type="entry name" value="RIBOSOMALS2"/>
</dbReference>
<evidence type="ECO:0000256" key="5">
    <source>
        <dbReference type="HAMAP-Rule" id="MF_00291"/>
    </source>
</evidence>
<sequence>MSTIAKDKIMPNVTMRQMLEAGVHFGHQTRYWNPKMEQFIFGARGKIHIINLEKTLPLLKESLDFLSRLASRRGTVLFVGTKRAAGQAVAEEAARSNSPYVSHRWLGGMLTNFRTVRQSINRLKELEQMETDGSFDRLVKKEVLQLTRERDKLERSLGGIKNMNGLPDALFVIDVGHESIAVAEARKLGIPVVAVVDTNHSPENIDYVIPGNDDAIRSVRLYAQLAADAILEGRASAPVSAGDADEFVELDADGNPVEATETPAPAKKKTASKVTKKAAKKKATAKPAEEAEAAEEAPAEEAAEAKAEDATEEKAAEAPKKKKTSKKKAAKKKAAAKPADDE</sequence>
<evidence type="ECO:0000256" key="6">
    <source>
        <dbReference type="RuleBase" id="RU003631"/>
    </source>
</evidence>
<dbReference type="PANTHER" id="PTHR12534">
    <property type="entry name" value="30S RIBOSOMAL PROTEIN S2 PROKARYOTIC AND ORGANELLAR"/>
    <property type="match status" value="1"/>
</dbReference>
<dbReference type="STRING" id="1579979.WM2015_441"/>
<feature type="compositionally biased region" description="Basic residues" evidence="7">
    <location>
        <begin position="266"/>
        <end position="284"/>
    </location>
</feature>
<dbReference type="PROSITE" id="PS00962">
    <property type="entry name" value="RIBOSOMAL_S2_1"/>
    <property type="match status" value="1"/>
</dbReference>
<dbReference type="PANTHER" id="PTHR12534:SF0">
    <property type="entry name" value="SMALL RIBOSOMAL SUBUNIT PROTEIN US2M"/>
    <property type="match status" value="1"/>
</dbReference>
<dbReference type="GO" id="GO:0006412">
    <property type="term" value="P:translation"/>
    <property type="evidence" value="ECO:0007669"/>
    <property type="project" value="UniProtKB-UniRule"/>
</dbReference>
<dbReference type="SUPFAM" id="SSF52313">
    <property type="entry name" value="Ribosomal protein S2"/>
    <property type="match status" value="1"/>
</dbReference>
<evidence type="ECO:0000256" key="2">
    <source>
        <dbReference type="ARBA" id="ARBA00022980"/>
    </source>
</evidence>
<dbReference type="FunFam" id="1.10.287.610:FF:000001">
    <property type="entry name" value="30S ribosomal protein S2"/>
    <property type="match status" value="1"/>
</dbReference>
<dbReference type="InterPro" id="IPR001865">
    <property type="entry name" value="Ribosomal_uS2"/>
</dbReference>
<evidence type="ECO:0000313" key="8">
    <source>
        <dbReference type="EMBL" id="AKS40823.1"/>
    </source>
</evidence>
<reference evidence="8 9" key="1">
    <citation type="submission" date="2015-07" db="EMBL/GenBank/DDBJ databases">
        <authorList>
            <person name="Noorani M."/>
        </authorList>
    </citation>
    <scope>NUCLEOTIDE SEQUENCE [LARGE SCALE GENOMIC DNA]</scope>
    <source>
        <strain evidence="8 9">KCTC 42284</strain>
    </source>
</reference>
<evidence type="ECO:0000256" key="1">
    <source>
        <dbReference type="ARBA" id="ARBA00006242"/>
    </source>
</evidence>
<feature type="compositionally biased region" description="Basic and acidic residues" evidence="7">
    <location>
        <begin position="303"/>
        <end position="319"/>
    </location>
</feature>
<comment type="similarity">
    <text evidence="1 5 6">Belongs to the universal ribosomal protein uS2 family.</text>
</comment>
<dbReference type="GO" id="GO:0022627">
    <property type="term" value="C:cytosolic small ribosomal subunit"/>
    <property type="evidence" value="ECO:0007669"/>
    <property type="project" value="TreeGrafter"/>
</dbReference>
<keyword evidence="2 5" id="KW-0689">Ribosomal protein</keyword>
<keyword evidence="9" id="KW-1185">Reference proteome</keyword>
<dbReference type="InterPro" id="IPR005706">
    <property type="entry name" value="Ribosomal_uS2_bac/mit/plastid"/>
</dbReference>
<dbReference type="PATRIC" id="fig|1579979.3.peg.444"/>
<dbReference type="CDD" id="cd01425">
    <property type="entry name" value="RPS2"/>
    <property type="match status" value="1"/>
</dbReference>
<dbReference type="EMBL" id="CP012154">
    <property type="protein sequence ID" value="AKS40823.1"/>
    <property type="molecule type" value="Genomic_DNA"/>
</dbReference>
<dbReference type="HAMAP" id="MF_00291_B">
    <property type="entry name" value="Ribosomal_uS2_B"/>
    <property type="match status" value="1"/>
</dbReference>
<dbReference type="GO" id="GO:0003735">
    <property type="term" value="F:structural constituent of ribosome"/>
    <property type="evidence" value="ECO:0007669"/>
    <property type="project" value="InterPro"/>
</dbReference>
<dbReference type="Pfam" id="PF00318">
    <property type="entry name" value="Ribosomal_S2"/>
    <property type="match status" value="1"/>
</dbReference>
<gene>
    <name evidence="5" type="primary">rpsB</name>
    <name evidence="8" type="ORF">WM2015_441</name>
</gene>
<dbReference type="Proteomes" id="UP000066624">
    <property type="component" value="Chromosome"/>
</dbReference>
<feature type="compositionally biased region" description="Acidic residues" evidence="7">
    <location>
        <begin position="290"/>
        <end position="302"/>
    </location>
</feature>
<accession>A0A0K0XT09</accession>
<dbReference type="PROSITE" id="PS00963">
    <property type="entry name" value="RIBOSOMAL_S2_2"/>
    <property type="match status" value="1"/>
</dbReference>